<comment type="caution">
    <text evidence="5">The sequence shown here is derived from an EMBL/GenBank/DDBJ whole genome shotgun (WGS) entry which is preliminary data.</text>
</comment>
<organism evidence="5 6">
    <name type="scientific">Candidatus Kaiserbacteria bacterium RIFCSPLOWO2_12_FULL_53_8</name>
    <dbReference type="NCBI Taxonomy" id="1798529"/>
    <lineage>
        <taxon>Bacteria</taxon>
        <taxon>Candidatus Kaiseribacteriota</taxon>
    </lineage>
</organism>
<evidence type="ECO:0000259" key="4">
    <source>
        <dbReference type="PROSITE" id="PS51272"/>
    </source>
</evidence>
<proteinExistence type="predicted"/>
<evidence type="ECO:0000256" key="1">
    <source>
        <dbReference type="ARBA" id="ARBA00022729"/>
    </source>
</evidence>
<dbReference type="PROSITE" id="PS51272">
    <property type="entry name" value="SLH"/>
    <property type="match status" value="1"/>
</dbReference>
<evidence type="ECO:0000256" key="2">
    <source>
        <dbReference type="ARBA" id="ARBA00022737"/>
    </source>
</evidence>
<dbReference type="InterPro" id="IPR001119">
    <property type="entry name" value="SLH_dom"/>
</dbReference>
<name>A0A1F6FYY2_9BACT</name>
<evidence type="ECO:0000313" key="6">
    <source>
        <dbReference type="Proteomes" id="UP000178601"/>
    </source>
</evidence>
<gene>
    <name evidence="5" type="ORF">A3H16_01940</name>
</gene>
<sequence length="329" mass="35403">MFRSSFFRSLLLISLLAGGTIVGSAVAKNLRSSFPDVPAESNAADSIHRFSLLGLLTGYESGLFGPNDALTRAQATLLLARFENRMIDPLRKQIEEMRKILDLGWCGDGLRQTGEECDDGNKTEEDGCSAECLREDLQGGCAGGYEIGENFPSPDGCNSCICMEAGIACTKMVCPARPAEPEKPEPEPEPEPVEVPEESVPQTAPLCGNGICEIYENVLPPHRRFHCPTDCTGEPLQRQCNAVKTDVLSLSNEETACGSNKDCVAVRQSCPHITCGIAVNKSSYPSVSLAMNAALETCRREGMITECVLCEHTVAVCKVGHCVLQKAGQ</sequence>
<evidence type="ECO:0000313" key="5">
    <source>
        <dbReference type="EMBL" id="OGG91055.1"/>
    </source>
</evidence>
<evidence type="ECO:0000256" key="3">
    <source>
        <dbReference type="ARBA" id="ARBA00023157"/>
    </source>
</evidence>
<accession>A0A1F6FYY2</accession>
<dbReference type="NCBIfam" id="TIGR02232">
    <property type="entry name" value="myxo_disulf_rpt"/>
    <property type="match status" value="1"/>
</dbReference>
<dbReference type="Pfam" id="PF00395">
    <property type="entry name" value="SLH"/>
    <property type="match status" value="1"/>
</dbReference>
<keyword evidence="3" id="KW-1015">Disulfide bond</keyword>
<dbReference type="InterPro" id="IPR011936">
    <property type="entry name" value="Myxo_disulph_rpt"/>
</dbReference>
<dbReference type="AlphaFoldDB" id="A0A1F6FYY2"/>
<feature type="domain" description="SLH" evidence="4">
    <location>
        <begin position="30"/>
        <end position="93"/>
    </location>
</feature>
<keyword evidence="2" id="KW-0677">Repeat</keyword>
<reference evidence="5 6" key="1">
    <citation type="journal article" date="2016" name="Nat. Commun.">
        <title>Thousands of microbial genomes shed light on interconnected biogeochemical processes in an aquifer system.</title>
        <authorList>
            <person name="Anantharaman K."/>
            <person name="Brown C.T."/>
            <person name="Hug L.A."/>
            <person name="Sharon I."/>
            <person name="Castelle C.J."/>
            <person name="Probst A.J."/>
            <person name="Thomas B.C."/>
            <person name="Singh A."/>
            <person name="Wilkins M.J."/>
            <person name="Karaoz U."/>
            <person name="Brodie E.L."/>
            <person name="Williams K.H."/>
            <person name="Hubbard S.S."/>
            <person name="Banfield J.F."/>
        </authorList>
    </citation>
    <scope>NUCLEOTIDE SEQUENCE [LARGE SCALE GENOMIC DNA]</scope>
</reference>
<keyword evidence="1" id="KW-0732">Signal</keyword>
<dbReference type="Proteomes" id="UP000178601">
    <property type="component" value="Unassembled WGS sequence"/>
</dbReference>
<dbReference type="EMBL" id="MFMQ01000071">
    <property type="protein sequence ID" value="OGG91055.1"/>
    <property type="molecule type" value="Genomic_DNA"/>
</dbReference>
<protein>
    <recommendedName>
        <fullName evidence="4">SLH domain-containing protein</fullName>
    </recommendedName>
</protein>